<evidence type="ECO:0000256" key="3">
    <source>
        <dbReference type="ARBA" id="ARBA00031985"/>
    </source>
</evidence>
<dbReference type="InterPro" id="IPR013826">
    <property type="entry name" value="Topo_IA_cen_sub3"/>
</dbReference>
<keyword evidence="1 8" id="KW-0413">Isomerase</keyword>
<dbReference type="Proteomes" id="UP000031662">
    <property type="component" value="Chromosome"/>
</dbReference>
<dbReference type="SMART" id="SM00493">
    <property type="entry name" value="TOPRIM"/>
    <property type="match status" value="1"/>
</dbReference>
<dbReference type="AlphaFoldDB" id="A0A060PTZ4"/>
<organism evidence="8 9">
    <name type="scientific">Helicobacter pylori NY40</name>
    <dbReference type="NCBI Taxonomy" id="1426844"/>
    <lineage>
        <taxon>Bacteria</taxon>
        <taxon>Pseudomonadati</taxon>
        <taxon>Campylobacterota</taxon>
        <taxon>Epsilonproteobacteria</taxon>
        <taxon>Campylobacterales</taxon>
        <taxon>Helicobacteraceae</taxon>
        <taxon>Helicobacter</taxon>
    </lineage>
</organism>
<dbReference type="HOGENOM" id="CLU_002929_6_0_7"/>
<reference evidence="8 9" key="1">
    <citation type="submission" date="2013-11" db="EMBL/GenBank/DDBJ databases">
        <title>Estimation of Helicobacter pylori bacteriophage ecology using H. pylori isolates.</title>
        <authorList>
            <person name="Uchiyama J."/>
            <person name="Takemura-Uchiyama I."/>
            <person name="Ujihara T."/>
            <person name="Matsuzaki S."/>
        </authorList>
    </citation>
    <scope>NUCLEOTIDE SEQUENCE [LARGE SCALE GENOMIC DNA]</scope>
    <source>
        <strain evidence="8 9">NY40</strain>
    </source>
</reference>
<dbReference type="PROSITE" id="PS50880">
    <property type="entry name" value="TOPRIM"/>
    <property type="match status" value="1"/>
</dbReference>
<feature type="domain" description="Topo IA-type catalytic" evidence="7">
    <location>
        <begin position="129"/>
        <end position="425"/>
    </location>
</feature>
<dbReference type="InterPro" id="IPR034149">
    <property type="entry name" value="TOPRIM_TopoI"/>
</dbReference>
<evidence type="ECO:0000313" key="9">
    <source>
        <dbReference type="Proteomes" id="UP000031662"/>
    </source>
</evidence>
<evidence type="ECO:0000259" key="7">
    <source>
        <dbReference type="PROSITE" id="PS52039"/>
    </source>
</evidence>
<dbReference type="InterPro" id="IPR013497">
    <property type="entry name" value="Topo_IA_cen"/>
</dbReference>
<dbReference type="EMBL" id="AP014523">
    <property type="protein sequence ID" value="BAO97748.1"/>
    <property type="molecule type" value="Genomic_DNA"/>
</dbReference>
<dbReference type="GO" id="GO:0003917">
    <property type="term" value="F:DNA topoisomerase type I (single strand cut, ATP-independent) activity"/>
    <property type="evidence" value="ECO:0007669"/>
    <property type="project" value="InterPro"/>
</dbReference>
<accession>A0A060PTZ4</accession>
<dbReference type="Pfam" id="PF01131">
    <property type="entry name" value="Topoisom_bac"/>
    <property type="match status" value="2"/>
</dbReference>
<dbReference type="PANTHER" id="PTHR42785:SF1">
    <property type="entry name" value="DNA TOPOISOMERASE"/>
    <property type="match status" value="1"/>
</dbReference>
<dbReference type="Gene3D" id="1.10.290.10">
    <property type="entry name" value="Topoisomerase I, domain 4"/>
    <property type="match status" value="1"/>
</dbReference>
<dbReference type="InterPro" id="IPR013824">
    <property type="entry name" value="Topo_IA_cen_sub1"/>
</dbReference>
<gene>
    <name evidence="8" type="ORF">NY40_0736</name>
</gene>
<dbReference type="GO" id="GO:0003677">
    <property type="term" value="F:DNA binding"/>
    <property type="evidence" value="ECO:0007669"/>
    <property type="project" value="InterPro"/>
</dbReference>
<sequence length="425" mass="48145">MKHLIIVESPAKAKTIKNFLDKNYEVIASKGHVRDLSKFALGIKIDETGFTPNYVVDKDHKELVKQIIELSKKASITYIATDEDREGEAIGYHVACLIGGKLESYPRIVFHEITQNAILNALKTPRKIDMSKVNAQQARRFLDRIVGFKLSSLISSKITKGLSAGRVQSAALKLVIDKEREIKAFKPLTYFTLDAYFEPHLEAQLISYKGNKLKTQELIDKKEAQEIKNELEKESYTISSIIKKSKKSPTPPPFVGFKLSSLISSKITKGLSAGRVQSAALKLVIDKEREIKAFKPLTYFTLDAYFEPHLEAQLISYKGNKLKTQELIDKKEAQEIKNELEKESYTISSIIKKSKKSPTPPPFMTSTLQQSASNLLGFSPTKTMSIAQKLYEGVTTPHDFYFTAKRFQSFRLFAHKNHEYRSKIV</sequence>
<evidence type="ECO:0000256" key="4">
    <source>
        <dbReference type="ARBA" id="ARBA00032235"/>
    </source>
</evidence>
<dbReference type="SMART" id="SM00436">
    <property type="entry name" value="TOP1Bc"/>
    <property type="match status" value="2"/>
</dbReference>
<evidence type="ECO:0000256" key="2">
    <source>
        <dbReference type="ARBA" id="ARBA00030003"/>
    </source>
</evidence>
<dbReference type="GO" id="GO:0006265">
    <property type="term" value="P:DNA topological change"/>
    <property type="evidence" value="ECO:0007669"/>
    <property type="project" value="InterPro"/>
</dbReference>
<dbReference type="PROSITE" id="PS52039">
    <property type="entry name" value="TOPO_IA_2"/>
    <property type="match status" value="1"/>
</dbReference>
<dbReference type="PANTHER" id="PTHR42785">
    <property type="entry name" value="DNA TOPOISOMERASE, TYPE IA, CORE"/>
    <property type="match status" value="1"/>
</dbReference>
<name>A0A060PTZ4_HELPX</name>
<evidence type="ECO:0000313" key="8">
    <source>
        <dbReference type="EMBL" id="BAO97748.1"/>
    </source>
</evidence>
<evidence type="ECO:0000256" key="5">
    <source>
        <dbReference type="ARBA" id="ARBA00032877"/>
    </source>
</evidence>
<dbReference type="PRINTS" id="PR00417">
    <property type="entry name" value="PRTPISMRASEI"/>
</dbReference>
<dbReference type="SUPFAM" id="SSF56712">
    <property type="entry name" value="Prokaryotic type I DNA topoisomerase"/>
    <property type="match status" value="2"/>
</dbReference>
<dbReference type="InterPro" id="IPR023405">
    <property type="entry name" value="Topo_IA_core_domain"/>
</dbReference>
<dbReference type="Pfam" id="PF01751">
    <property type="entry name" value="Toprim"/>
    <property type="match status" value="1"/>
</dbReference>
<dbReference type="InterPro" id="IPR003601">
    <property type="entry name" value="Topo_IA_2"/>
</dbReference>
<evidence type="ECO:0000259" key="6">
    <source>
        <dbReference type="PROSITE" id="PS50880"/>
    </source>
</evidence>
<feature type="domain" description="Toprim" evidence="6">
    <location>
        <begin position="2"/>
        <end position="113"/>
    </location>
</feature>
<dbReference type="InterPro" id="IPR006171">
    <property type="entry name" value="TOPRIM_dom"/>
</dbReference>
<dbReference type="Gene3D" id="1.10.460.10">
    <property type="entry name" value="Topoisomerase I, domain 2"/>
    <property type="match status" value="2"/>
</dbReference>
<protein>
    <recommendedName>
        <fullName evidence="5">Omega-protein</fullName>
    </recommendedName>
    <alternativeName>
        <fullName evidence="4">Relaxing enzyme</fullName>
    </alternativeName>
    <alternativeName>
        <fullName evidence="2">Swivelase</fullName>
    </alternativeName>
    <alternativeName>
        <fullName evidence="3">Untwisting enzyme</fullName>
    </alternativeName>
</protein>
<dbReference type="CDD" id="cd03363">
    <property type="entry name" value="TOPRIM_TopoIA_TopoI"/>
    <property type="match status" value="1"/>
</dbReference>
<proteinExistence type="predicted"/>
<dbReference type="InterPro" id="IPR000380">
    <property type="entry name" value="Topo_IA"/>
</dbReference>
<dbReference type="Gene3D" id="3.40.50.140">
    <property type="match status" value="1"/>
</dbReference>
<evidence type="ECO:0000256" key="1">
    <source>
        <dbReference type="ARBA" id="ARBA00023235"/>
    </source>
</evidence>